<dbReference type="PROSITE" id="PS51257">
    <property type="entry name" value="PROKAR_LIPOPROTEIN"/>
    <property type="match status" value="1"/>
</dbReference>
<protein>
    <submittedName>
        <fullName evidence="4">DUF4232 domain-containing protein</fullName>
    </submittedName>
</protein>
<evidence type="ECO:0000313" key="6">
    <source>
        <dbReference type="Proteomes" id="UP001272987"/>
    </source>
</evidence>
<proteinExistence type="predicted"/>
<feature type="region of interest" description="Disordered" evidence="1">
    <location>
        <begin position="46"/>
        <end position="99"/>
    </location>
</feature>
<evidence type="ECO:0000256" key="1">
    <source>
        <dbReference type="SAM" id="MobiDB-lite"/>
    </source>
</evidence>
<feature type="compositionally biased region" description="Low complexity" evidence="1">
    <location>
        <begin position="48"/>
        <end position="99"/>
    </location>
</feature>
<dbReference type="AlphaFoldDB" id="A0AAP6BE52"/>
<dbReference type="RefSeq" id="WP_010354193.1">
    <property type="nucleotide sequence ID" value="NZ_BCML01000046.1"/>
</dbReference>
<dbReference type="InterPro" id="IPR025326">
    <property type="entry name" value="DUF4232"/>
</dbReference>
<reference evidence="4 6" key="1">
    <citation type="journal article" date="2023" name="Microb. Genom.">
        <title>Mesoterricola silvestris gen. nov., sp. nov., Mesoterricola sediminis sp. nov., Geothrix oryzae sp. nov., Geothrix edaphica sp. nov., Geothrix rubra sp. nov., and Geothrix limicola sp. nov., six novel members of Acidobacteriota isolated from soils.</title>
        <authorList>
            <person name="Weisberg A.J."/>
            <person name="Pearce E."/>
            <person name="Kramer C.G."/>
            <person name="Chang J.H."/>
            <person name="Clarke C.R."/>
        </authorList>
    </citation>
    <scope>NUCLEOTIDE SEQUENCE</scope>
    <source>
        <strain evidence="5 6">NB05-1H</strain>
        <strain evidence="4">NRRL_B-16521</strain>
    </source>
</reference>
<dbReference type="EMBL" id="JARAWC010000019">
    <property type="protein sequence ID" value="MDX2963071.1"/>
    <property type="molecule type" value="Genomic_DNA"/>
</dbReference>
<feature type="domain" description="DUF4232" evidence="3">
    <location>
        <begin position="102"/>
        <end position="226"/>
    </location>
</feature>
<sequence length="237" mass="23393">MNTALHRSTLLALAGTALALSLTACQSGEGTESAAASPDVTVASTPVAGTSTADKAAGTTAGTAGKPGASGTSGSGSAKAAGSNGSAGSGSSTGDKAATPTCTAADVRITAALQDGPPYTHIVLTAKNTSRHSCRLAGFPRVQFLESHKQDVPSVAKSKPATPVVLAAGAPAYALVKLSDGGVDEDNEPVSAFQVMLEDDSTVITVSAPGKDGIAVDPAKALTGYWTYELRNGADDF</sequence>
<evidence type="ECO:0000313" key="7">
    <source>
        <dbReference type="Proteomes" id="UP001282288"/>
    </source>
</evidence>
<dbReference type="GeneID" id="69806187"/>
<feature type="chain" id="PRO_5042960085" evidence="2">
    <location>
        <begin position="20"/>
        <end position="237"/>
    </location>
</feature>
<evidence type="ECO:0000313" key="4">
    <source>
        <dbReference type="EMBL" id="MDX2963071.1"/>
    </source>
</evidence>
<feature type="signal peptide" evidence="2">
    <location>
        <begin position="1"/>
        <end position="19"/>
    </location>
</feature>
<keyword evidence="6" id="KW-1185">Reference proteome</keyword>
<comment type="caution">
    <text evidence="4">The sequence shown here is derived from an EMBL/GenBank/DDBJ whole genome shotgun (WGS) entry which is preliminary data.</text>
</comment>
<dbReference type="Proteomes" id="UP001282288">
    <property type="component" value="Unassembled WGS sequence"/>
</dbReference>
<evidence type="ECO:0000259" key="3">
    <source>
        <dbReference type="Pfam" id="PF14016"/>
    </source>
</evidence>
<dbReference type="Proteomes" id="UP001272987">
    <property type="component" value="Unassembled WGS sequence"/>
</dbReference>
<evidence type="ECO:0000313" key="5">
    <source>
        <dbReference type="EMBL" id="MDX3017383.1"/>
    </source>
</evidence>
<organism evidence="4 7">
    <name type="scientific">Streptomyces acidiscabies</name>
    <dbReference type="NCBI Taxonomy" id="42234"/>
    <lineage>
        <taxon>Bacteria</taxon>
        <taxon>Bacillati</taxon>
        <taxon>Actinomycetota</taxon>
        <taxon>Actinomycetes</taxon>
        <taxon>Kitasatosporales</taxon>
        <taxon>Streptomycetaceae</taxon>
        <taxon>Streptomyces</taxon>
    </lineage>
</organism>
<accession>A0AAP6BE52</accession>
<name>A0AAP6BE52_9ACTN</name>
<gene>
    <name evidence="4" type="ORF">PV399_25625</name>
    <name evidence="5" type="ORF">PV666_05735</name>
</gene>
<keyword evidence="2" id="KW-0732">Signal</keyword>
<dbReference type="Pfam" id="PF14016">
    <property type="entry name" value="DUF4232"/>
    <property type="match status" value="1"/>
</dbReference>
<dbReference type="EMBL" id="JARAWP010000003">
    <property type="protein sequence ID" value="MDX3017383.1"/>
    <property type="molecule type" value="Genomic_DNA"/>
</dbReference>
<evidence type="ECO:0000256" key="2">
    <source>
        <dbReference type="SAM" id="SignalP"/>
    </source>
</evidence>